<sequence>MIKRIEHLLNTNTQKIIVMMGIPGSGKSTLAKEFEKNGFKIICPDTYRGIISKTKPGREHWTDAMHEGDQRVSKEAWEMAFKEAKEALKEKKSIVFDAMSQTPKARRRLFSQLGTKVDYYGVYNVVELETAIDRNSKRDRKVPDFIIEEKWREQSIPTLEEGFKEVIVFHNDLEINTNINEEFRKKLIEDIVKDPRETVYIMKEERQLPVIFPSLAGCWDISQDNIHHTQKLQEHMIRAAELIEPRDAVSVVSALLHDVGKSKTKEFFVKVIAENEYGLKIGEKLVALRDTGMYGVIVKVKSFQGNISDRTVLLPRSVIEKDMNAHFYEHENVGAIMAMRDLLRLGFDEEFVNKVYANILFHMDLPYKIGSNKSMKKLVRKVGEHRIKDLLDLRRADKLSSGTHGEEFLKIHEEMTKQVEEIMKQ</sequence>
<name>G3MA05_9CAUD</name>
<dbReference type="Gene3D" id="1.10.3210.10">
    <property type="entry name" value="Hypothetical protein af1432"/>
    <property type="match status" value="1"/>
</dbReference>
<keyword evidence="3" id="KW-1185">Reference proteome</keyword>
<dbReference type="SUPFAM" id="SSF109604">
    <property type="entry name" value="HD-domain/PDEase-like"/>
    <property type="match status" value="1"/>
</dbReference>
<organism evidence="2 3">
    <name type="scientific">Bacillus phage G</name>
    <dbReference type="NCBI Taxonomy" id="2884420"/>
    <lineage>
        <taxon>Viruses</taxon>
        <taxon>Duplodnaviria</taxon>
        <taxon>Heunggongvirae</taxon>
        <taxon>Uroviricota</taxon>
        <taxon>Caudoviricetes</taxon>
        <taxon>Donellivirus</taxon>
        <taxon>Donellivirus gee</taxon>
    </lineage>
</organism>
<dbReference type="Pfam" id="PF13671">
    <property type="entry name" value="AAA_33"/>
    <property type="match status" value="1"/>
</dbReference>
<reference evidence="2 3" key="1">
    <citation type="submission" date="2011-09" db="EMBL/GenBank/DDBJ databases">
        <authorList>
            <person name="Pope W.H."/>
            <person name="Pedulla M.L."/>
            <person name="Ford M.E."/>
            <person name="Peebles C.L."/>
            <person name="Hatfull G.H."/>
            <person name="Hendrix R.W."/>
        </authorList>
    </citation>
    <scope>NUCLEOTIDE SEQUENCE [LARGE SCALE GENOMIC DNA]</scope>
    <source>
        <strain evidence="2">G</strain>
    </source>
</reference>
<evidence type="ECO:0000256" key="1">
    <source>
        <dbReference type="ARBA" id="ARBA00022741"/>
    </source>
</evidence>
<dbReference type="Proteomes" id="UP000009273">
    <property type="component" value="Segment"/>
</dbReference>
<keyword evidence="1" id="KW-0547">Nucleotide-binding</keyword>
<evidence type="ECO:0000313" key="2">
    <source>
        <dbReference type="EMBL" id="AEO93523.1"/>
    </source>
</evidence>
<evidence type="ECO:0000313" key="3">
    <source>
        <dbReference type="Proteomes" id="UP000009273"/>
    </source>
</evidence>
<dbReference type="NCBIfam" id="TIGR00277">
    <property type="entry name" value="HDIG"/>
    <property type="match status" value="1"/>
</dbReference>
<proteinExistence type="predicted"/>
<dbReference type="SUPFAM" id="SSF52540">
    <property type="entry name" value="P-loop containing nucleoside triphosphate hydrolases"/>
    <property type="match status" value="1"/>
</dbReference>
<dbReference type="InterPro" id="IPR050124">
    <property type="entry name" value="tRNA_CCA-adding_enzyme"/>
</dbReference>
<dbReference type="RefSeq" id="YP_009015567.1">
    <property type="nucleotide sequence ID" value="NC_023719.1"/>
</dbReference>
<dbReference type="GO" id="GO:0000166">
    <property type="term" value="F:nucleotide binding"/>
    <property type="evidence" value="ECO:0007669"/>
    <property type="project" value="UniProtKB-KW"/>
</dbReference>
<dbReference type="GeneID" id="18563479"/>
<accession>G3MA05</accession>
<gene>
    <name evidence="2" type="primary">264</name>
    <name evidence="2" type="ORF">G_264</name>
</gene>
<dbReference type="InterPro" id="IPR027417">
    <property type="entry name" value="P-loop_NTPase"/>
</dbReference>
<protein>
    <submittedName>
        <fullName evidence="2">Gp264</fullName>
    </submittedName>
</protein>
<dbReference type="EMBL" id="JN638751">
    <property type="protein sequence ID" value="AEO93523.1"/>
    <property type="molecule type" value="Genomic_DNA"/>
</dbReference>
<dbReference type="Gene3D" id="3.40.50.300">
    <property type="entry name" value="P-loop containing nucleotide triphosphate hydrolases"/>
    <property type="match status" value="1"/>
</dbReference>
<dbReference type="PANTHER" id="PTHR47545">
    <property type="entry name" value="MULTIFUNCTIONAL CCA PROTEIN"/>
    <property type="match status" value="1"/>
</dbReference>
<dbReference type="InterPro" id="IPR006675">
    <property type="entry name" value="HDIG_dom"/>
</dbReference>
<dbReference type="KEGG" id="vg:18563479"/>